<dbReference type="PANTHER" id="PTHR46512:SF11">
    <property type="entry name" value="PEPTIDYLPROLYL ISOMERASE"/>
    <property type="match status" value="1"/>
</dbReference>
<dbReference type="InterPro" id="IPR046357">
    <property type="entry name" value="PPIase_dom_sf"/>
</dbReference>
<evidence type="ECO:0000256" key="1">
    <source>
        <dbReference type="ARBA" id="ARBA00022737"/>
    </source>
</evidence>
<accession>D7MST5</accession>
<dbReference type="EC" id="5.2.1.8" evidence="3"/>
<reference evidence="7" key="1">
    <citation type="journal article" date="2011" name="Nat. Genet.">
        <title>The Arabidopsis lyrata genome sequence and the basis of rapid genome size change.</title>
        <authorList>
            <person name="Hu T.T."/>
            <person name="Pattyn P."/>
            <person name="Bakker E.G."/>
            <person name="Cao J."/>
            <person name="Cheng J.-F."/>
            <person name="Clark R.M."/>
            <person name="Fahlgren N."/>
            <person name="Fawcett J.A."/>
            <person name="Grimwood J."/>
            <person name="Gundlach H."/>
            <person name="Haberer G."/>
            <person name="Hollister J.D."/>
            <person name="Ossowski S."/>
            <person name="Ottilar R.P."/>
            <person name="Salamov A.A."/>
            <person name="Schneeberger K."/>
            <person name="Spannagl M."/>
            <person name="Wang X."/>
            <person name="Yang L."/>
            <person name="Nasrallah M.E."/>
            <person name="Bergelson J."/>
            <person name="Carrington J.C."/>
            <person name="Gaut B.S."/>
            <person name="Schmutz J."/>
            <person name="Mayer K.F.X."/>
            <person name="Van de Peer Y."/>
            <person name="Grigoriev I.V."/>
            <person name="Nordborg M."/>
            <person name="Weigel D."/>
            <person name="Guo Y.-L."/>
        </authorList>
    </citation>
    <scope>NUCLEOTIDE SEQUENCE [LARGE SCALE GENOMIC DNA]</scope>
    <source>
        <strain evidence="7">cv. MN47</strain>
    </source>
</reference>
<dbReference type="Gramene" id="scaffold_800929.1">
    <property type="protein sequence ID" value="scaffold_800929.1"/>
    <property type="gene ID" value="scaffold_800929.1"/>
</dbReference>
<dbReference type="InterPro" id="IPR001179">
    <property type="entry name" value="PPIase_FKBP_dom"/>
</dbReference>
<evidence type="ECO:0000259" key="5">
    <source>
        <dbReference type="PROSITE" id="PS50059"/>
    </source>
</evidence>
<dbReference type="InterPro" id="IPR011990">
    <property type="entry name" value="TPR-like_helical_dom_sf"/>
</dbReference>
<proteinExistence type="predicted"/>
<keyword evidence="1" id="KW-0677">Repeat</keyword>
<dbReference type="InterPro" id="IPR050754">
    <property type="entry name" value="FKBP4/5/8-like"/>
</dbReference>
<dbReference type="eggNOG" id="KOG0543">
    <property type="taxonomic scope" value="Eukaryota"/>
</dbReference>
<evidence type="ECO:0000313" key="7">
    <source>
        <dbReference type="Proteomes" id="UP000008694"/>
    </source>
</evidence>
<evidence type="ECO:0000256" key="4">
    <source>
        <dbReference type="SAM" id="SignalP"/>
    </source>
</evidence>
<dbReference type="PANTHER" id="PTHR46512">
    <property type="entry name" value="PEPTIDYLPROLYL ISOMERASE"/>
    <property type="match status" value="1"/>
</dbReference>
<keyword evidence="2" id="KW-0802">TPR repeat</keyword>
<comment type="catalytic activity">
    <reaction evidence="3">
        <text>[protein]-peptidylproline (omega=180) = [protein]-peptidylproline (omega=0)</text>
        <dbReference type="Rhea" id="RHEA:16237"/>
        <dbReference type="Rhea" id="RHEA-COMP:10747"/>
        <dbReference type="Rhea" id="RHEA-COMP:10748"/>
        <dbReference type="ChEBI" id="CHEBI:83833"/>
        <dbReference type="ChEBI" id="CHEBI:83834"/>
        <dbReference type="EC" id="5.2.1.8"/>
    </reaction>
</comment>
<evidence type="ECO:0000256" key="2">
    <source>
        <dbReference type="ARBA" id="ARBA00022803"/>
    </source>
</evidence>
<sequence>MKMLVMMLMMRILTIPGYQFASVDFSLIPTDGFGEKGKPASVPPSATLVINLELVSWKTVSEVTDDNKVMKKILKEGKGYERPNKGSVVKVKLIGTLQNGTVFLKIGHGESEGPFKFKTDEEPEYAFASTVSRQELAVVPPNSTVNYEVDLVTFEKERELWDMNTEEKIEAAGKKKEEGNAKFKAGKYALASKRYDKAVKFIEYDTSFSEEEKKQAKALKVACNLQDVACKLKLKDYKQAEKLCTKVLELESTNVKALFVLVKAIPAMSELQSLMLEAWFAVLEGFACAFLFPFVVGGSTCSCSFSPARFVVVFISNLQNDRNTFRKTLVLLTRSDKSVNQIISEGIMS</sequence>
<dbReference type="PROSITE" id="PS50059">
    <property type="entry name" value="FKBP_PPIASE"/>
    <property type="match status" value="1"/>
</dbReference>
<feature type="chain" id="PRO_5003104140" description="peptidylprolyl isomerase" evidence="4">
    <location>
        <begin position="22"/>
        <end position="349"/>
    </location>
</feature>
<dbReference type="SUPFAM" id="SSF48452">
    <property type="entry name" value="TPR-like"/>
    <property type="match status" value="1"/>
</dbReference>
<dbReference type="GO" id="GO:0003755">
    <property type="term" value="F:peptidyl-prolyl cis-trans isomerase activity"/>
    <property type="evidence" value="ECO:0007669"/>
    <property type="project" value="UniProtKB-KW"/>
</dbReference>
<dbReference type="SUPFAM" id="SSF54534">
    <property type="entry name" value="FKBP-like"/>
    <property type="match status" value="1"/>
</dbReference>
<organism evidence="7">
    <name type="scientific">Arabidopsis lyrata subsp. lyrata</name>
    <name type="common">Lyre-leaved rock-cress</name>
    <dbReference type="NCBI Taxonomy" id="81972"/>
    <lineage>
        <taxon>Eukaryota</taxon>
        <taxon>Viridiplantae</taxon>
        <taxon>Streptophyta</taxon>
        <taxon>Embryophyta</taxon>
        <taxon>Tracheophyta</taxon>
        <taxon>Spermatophyta</taxon>
        <taxon>Magnoliopsida</taxon>
        <taxon>eudicotyledons</taxon>
        <taxon>Gunneridae</taxon>
        <taxon>Pentapetalae</taxon>
        <taxon>rosids</taxon>
        <taxon>malvids</taxon>
        <taxon>Brassicales</taxon>
        <taxon>Brassicaceae</taxon>
        <taxon>Camelineae</taxon>
        <taxon>Arabidopsis</taxon>
    </lineage>
</organism>
<evidence type="ECO:0000256" key="3">
    <source>
        <dbReference type="PROSITE-ProRule" id="PRU00277"/>
    </source>
</evidence>
<evidence type="ECO:0000313" key="6">
    <source>
        <dbReference type="EMBL" id="EFH40049.1"/>
    </source>
</evidence>
<keyword evidence="3" id="KW-0413">Isomerase</keyword>
<dbReference type="Proteomes" id="UP000008694">
    <property type="component" value="Unassembled WGS sequence"/>
</dbReference>
<dbReference type="EMBL" id="GL348720">
    <property type="protein sequence ID" value="EFH40049.1"/>
    <property type="molecule type" value="Genomic_DNA"/>
</dbReference>
<protein>
    <recommendedName>
        <fullName evidence="3">peptidylprolyl isomerase</fullName>
        <ecNumber evidence="3">5.2.1.8</ecNumber>
    </recommendedName>
</protein>
<dbReference type="Gene3D" id="3.10.50.40">
    <property type="match status" value="1"/>
</dbReference>
<dbReference type="Gene3D" id="1.25.40.10">
    <property type="entry name" value="Tetratricopeptide repeat domain"/>
    <property type="match status" value="1"/>
</dbReference>
<keyword evidence="7" id="KW-1185">Reference proteome</keyword>
<keyword evidence="3" id="KW-0697">Rotamase</keyword>
<dbReference type="HOGENOM" id="CLU_795350_0_0_1"/>
<gene>
    <name evidence="6" type="ORF">ARALYDRAFT_917529</name>
</gene>
<dbReference type="AlphaFoldDB" id="D7MST5"/>
<keyword evidence="4" id="KW-0732">Signal</keyword>
<feature type="signal peptide" evidence="4">
    <location>
        <begin position="1"/>
        <end position="21"/>
    </location>
</feature>
<name>D7MST5_ARALL</name>
<feature type="domain" description="PPIase FKBP-type" evidence="5">
    <location>
        <begin position="25"/>
        <end position="58"/>
    </location>
</feature>
<dbReference type="STRING" id="81972.D7MST5"/>